<gene>
    <name evidence="1" type="ORF">ANCCAN_02503</name>
</gene>
<proteinExistence type="predicted"/>
<keyword evidence="2" id="KW-1185">Reference proteome</keyword>
<dbReference type="Proteomes" id="UP000252519">
    <property type="component" value="Unassembled WGS sequence"/>
</dbReference>
<reference evidence="1 2" key="1">
    <citation type="submission" date="2014-10" db="EMBL/GenBank/DDBJ databases">
        <title>Draft genome of the hookworm Ancylostoma caninum.</title>
        <authorList>
            <person name="Mitreva M."/>
        </authorList>
    </citation>
    <scope>NUCLEOTIDE SEQUENCE [LARGE SCALE GENOMIC DNA]</scope>
    <source>
        <strain evidence="1 2">Baltimore</strain>
    </source>
</reference>
<dbReference type="AlphaFoldDB" id="A0A368H7N4"/>
<dbReference type="OrthoDB" id="10533381at2759"/>
<name>A0A368H7N4_ANCCA</name>
<evidence type="ECO:0000313" key="1">
    <source>
        <dbReference type="EMBL" id="RCN51350.1"/>
    </source>
</evidence>
<comment type="caution">
    <text evidence="1">The sequence shown here is derived from an EMBL/GenBank/DDBJ whole genome shotgun (WGS) entry which is preliminary data.</text>
</comment>
<evidence type="ECO:0000313" key="2">
    <source>
        <dbReference type="Proteomes" id="UP000252519"/>
    </source>
</evidence>
<organism evidence="1 2">
    <name type="scientific">Ancylostoma caninum</name>
    <name type="common">Dog hookworm</name>
    <dbReference type="NCBI Taxonomy" id="29170"/>
    <lineage>
        <taxon>Eukaryota</taxon>
        <taxon>Metazoa</taxon>
        <taxon>Ecdysozoa</taxon>
        <taxon>Nematoda</taxon>
        <taxon>Chromadorea</taxon>
        <taxon>Rhabditida</taxon>
        <taxon>Rhabditina</taxon>
        <taxon>Rhabditomorpha</taxon>
        <taxon>Strongyloidea</taxon>
        <taxon>Ancylostomatidae</taxon>
        <taxon>Ancylostomatinae</taxon>
        <taxon>Ancylostoma</taxon>
    </lineage>
</organism>
<sequence>MDALYSWDPKYYGLEDEKIDVKLETYFDFVKKYKAAKNLLKKKLPDLSEAEIDAMIEEEAALLETSTEKGNGNVSKSETSFVLDGRESIHTPCSVAHNAYVERVEEAGCQGAVGFAATACSDFHACMEQVESSYWICKPKFVSGILFAFKFYFQIMSNLFPG</sequence>
<protein>
    <submittedName>
        <fullName evidence="1">Uncharacterized protein</fullName>
    </submittedName>
</protein>
<dbReference type="EMBL" id="JOJR01000014">
    <property type="protein sequence ID" value="RCN51350.1"/>
    <property type="molecule type" value="Genomic_DNA"/>
</dbReference>
<accession>A0A368H7N4</accession>